<dbReference type="EMBL" id="JACHNH010000001">
    <property type="protein sequence ID" value="MBB4763049.1"/>
    <property type="molecule type" value="Genomic_DNA"/>
</dbReference>
<dbReference type="RefSeq" id="WP_184994412.1">
    <property type="nucleotide sequence ID" value="NZ_BOMK01000042.1"/>
</dbReference>
<feature type="binding site" evidence="3">
    <location>
        <begin position="236"/>
        <end position="237"/>
    </location>
    <ligand>
        <name>substrate</name>
    </ligand>
</feature>
<dbReference type="Gene3D" id="1.20.120.420">
    <property type="entry name" value="translation initiation factor eif-2b, domain 1"/>
    <property type="match status" value="1"/>
</dbReference>
<comment type="pathway">
    <text evidence="3">Amino-acid biosynthesis; L-methionine biosynthesis via salvage pathway; L-methionine from S-methyl-5-thio-alpha-D-ribose 1-phosphate: step 1/6.</text>
</comment>
<feature type="site" description="Transition state stabilizer" evidence="3">
    <location>
        <position position="146"/>
    </location>
</feature>
<feature type="binding site" evidence="3">
    <location>
        <position position="185"/>
    </location>
    <ligand>
        <name>substrate</name>
    </ligand>
</feature>
<evidence type="ECO:0000256" key="4">
    <source>
        <dbReference type="SAM" id="Phobius"/>
    </source>
</evidence>
<dbReference type="UniPathway" id="UPA00904">
    <property type="reaction ID" value="UER00874"/>
</dbReference>
<keyword evidence="4" id="KW-0812">Transmembrane</keyword>
<reference evidence="5 6" key="1">
    <citation type="submission" date="2020-08" db="EMBL/GenBank/DDBJ databases">
        <title>Sequencing the genomes of 1000 actinobacteria strains.</title>
        <authorList>
            <person name="Klenk H.-P."/>
        </authorList>
    </citation>
    <scope>NUCLEOTIDE SEQUENCE [LARGE SCALE GENOMIC DNA]</scope>
    <source>
        <strain evidence="5 6">DSM 43149</strain>
    </source>
</reference>
<dbReference type="SUPFAM" id="SSF100950">
    <property type="entry name" value="NagB/RpiA/CoA transferase-like"/>
    <property type="match status" value="1"/>
</dbReference>
<proteinExistence type="inferred from homology"/>
<dbReference type="Pfam" id="PF01008">
    <property type="entry name" value="IF-2B"/>
    <property type="match status" value="1"/>
</dbReference>
<comment type="function">
    <text evidence="3">Catalyzes the interconversion of methylthioribose-1-phosphate (MTR-1-P) into methylthioribulose-1-phosphate (MTRu-1-P).</text>
</comment>
<organism evidence="5 6">
    <name type="scientific">Actinoplanes digitatis</name>
    <dbReference type="NCBI Taxonomy" id="1868"/>
    <lineage>
        <taxon>Bacteria</taxon>
        <taxon>Bacillati</taxon>
        <taxon>Actinomycetota</taxon>
        <taxon>Actinomycetes</taxon>
        <taxon>Micromonosporales</taxon>
        <taxon>Micromonosporaceae</taxon>
        <taxon>Actinoplanes</taxon>
    </lineage>
</organism>
<dbReference type="InterPro" id="IPR005251">
    <property type="entry name" value="IF-M1Pi"/>
</dbReference>
<keyword evidence="3" id="KW-0028">Amino-acid biosynthesis</keyword>
<protein>
    <recommendedName>
        <fullName evidence="3">Methylthioribose-1-phosphate isomerase</fullName>
        <shortName evidence="3">M1Pi</shortName>
        <shortName evidence="3">MTR-1-P isomerase</shortName>
        <ecNumber evidence="3">5.3.1.23</ecNumber>
    </recommendedName>
    <alternativeName>
        <fullName evidence="3">S-methyl-5-thioribose-1-phosphate isomerase</fullName>
    </alternativeName>
</protein>
<keyword evidence="3" id="KW-0486">Methionine biosynthesis</keyword>
<keyword evidence="1 3" id="KW-0413">Isomerase</keyword>
<dbReference type="FunFam" id="3.40.50.10470:FF:000006">
    <property type="entry name" value="Methylthioribose-1-phosphate isomerase"/>
    <property type="match status" value="1"/>
</dbReference>
<evidence type="ECO:0000256" key="3">
    <source>
        <dbReference type="HAMAP-Rule" id="MF_01678"/>
    </source>
</evidence>
<feature type="active site" description="Proton donor" evidence="3">
    <location>
        <position position="226"/>
    </location>
</feature>
<dbReference type="NCBIfam" id="NF004326">
    <property type="entry name" value="PRK05720.1"/>
    <property type="match status" value="1"/>
</dbReference>
<evidence type="ECO:0000313" key="5">
    <source>
        <dbReference type="EMBL" id="MBB4763049.1"/>
    </source>
</evidence>
<dbReference type="NCBIfam" id="TIGR00524">
    <property type="entry name" value="eIF-2B_rel"/>
    <property type="match status" value="1"/>
</dbReference>
<keyword evidence="4" id="KW-0472">Membrane</keyword>
<dbReference type="InterPro" id="IPR011559">
    <property type="entry name" value="Initiation_fac_2B_a/b/d"/>
</dbReference>
<evidence type="ECO:0000256" key="2">
    <source>
        <dbReference type="ARBA" id="ARBA00052401"/>
    </source>
</evidence>
<comment type="catalytic activity">
    <reaction evidence="2 3">
        <text>5-(methylsulfanyl)-alpha-D-ribose 1-phosphate = 5-(methylsulfanyl)-D-ribulose 1-phosphate</text>
        <dbReference type="Rhea" id="RHEA:19989"/>
        <dbReference type="ChEBI" id="CHEBI:58533"/>
        <dbReference type="ChEBI" id="CHEBI:58548"/>
        <dbReference type="EC" id="5.3.1.23"/>
    </reaction>
</comment>
<feature type="binding site" evidence="3">
    <location>
        <begin position="44"/>
        <end position="46"/>
    </location>
    <ligand>
        <name>substrate</name>
    </ligand>
</feature>
<dbReference type="InterPro" id="IPR037171">
    <property type="entry name" value="NagB/RpiA_transferase-like"/>
</dbReference>
<keyword evidence="6" id="KW-1185">Reference proteome</keyword>
<dbReference type="GO" id="GO:0046523">
    <property type="term" value="F:S-methyl-5-thioribose-1-phosphate isomerase activity"/>
    <property type="evidence" value="ECO:0007669"/>
    <property type="project" value="UniProtKB-UniRule"/>
</dbReference>
<dbReference type="Gene3D" id="3.40.50.10470">
    <property type="entry name" value="Translation initiation factor eif-2b, domain 2"/>
    <property type="match status" value="1"/>
</dbReference>
<feature type="binding site" evidence="3">
    <location>
        <position position="86"/>
    </location>
    <ligand>
        <name>substrate</name>
    </ligand>
</feature>
<name>A0A7W7HYD0_9ACTN</name>
<keyword evidence="4" id="KW-1133">Transmembrane helix</keyword>
<dbReference type="InterPro" id="IPR042529">
    <property type="entry name" value="IF_2B-like_C"/>
</dbReference>
<dbReference type="AlphaFoldDB" id="A0A7W7HYD0"/>
<feature type="transmembrane region" description="Helical" evidence="4">
    <location>
        <begin position="41"/>
        <end position="62"/>
    </location>
</feature>
<dbReference type="HAMAP" id="MF_01678">
    <property type="entry name" value="Salvage_MtnA"/>
    <property type="match status" value="1"/>
</dbReference>
<dbReference type="EC" id="5.3.1.23" evidence="3"/>
<comment type="similarity">
    <text evidence="3">Belongs to the EIF-2B alpha/beta/delta subunits family. MtnA subfamily.</text>
</comment>
<dbReference type="InterPro" id="IPR000649">
    <property type="entry name" value="IF-2B-related"/>
</dbReference>
<dbReference type="Proteomes" id="UP000578112">
    <property type="component" value="Unassembled WGS sequence"/>
</dbReference>
<comment type="caution">
    <text evidence="5">The sequence shown here is derived from an EMBL/GenBank/DDBJ whole genome shotgun (WGS) entry which is preliminary data.</text>
</comment>
<dbReference type="PANTHER" id="PTHR43475">
    <property type="entry name" value="METHYLTHIORIBOSE-1-PHOSPHATE ISOMERASE"/>
    <property type="match status" value="1"/>
</dbReference>
<accession>A0A7W7HYD0</accession>
<gene>
    <name evidence="3" type="primary">mtnA</name>
    <name evidence="5" type="ORF">BJ971_003605</name>
</gene>
<dbReference type="InterPro" id="IPR027363">
    <property type="entry name" value="M1Pi_N"/>
</dbReference>
<dbReference type="GO" id="GO:0019509">
    <property type="term" value="P:L-methionine salvage from methylthioadenosine"/>
    <property type="evidence" value="ECO:0007669"/>
    <property type="project" value="UniProtKB-UniRule"/>
</dbReference>
<evidence type="ECO:0000313" key="6">
    <source>
        <dbReference type="Proteomes" id="UP000578112"/>
    </source>
</evidence>
<dbReference type="NCBIfam" id="TIGR00512">
    <property type="entry name" value="salvage_mtnA"/>
    <property type="match status" value="1"/>
</dbReference>
<evidence type="ECO:0000256" key="1">
    <source>
        <dbReference type="ARBA" id="ARBA00023235"/>
    </source>
</evidence>
<dbReference type="PANTHER" id="PTHR43475:SF1">
    <property type="entry name" value="METHYLTHIORIBOSE-1-PHOSPHATE ISOMERASE"/>
    <property type="match status" value="1"/>
</dbReference>
<sequence>MRAIDWRDDAVVIIDQTLLPERTTRVVVREPAQLVTEIRRLAIRGAMALGVAGAMGVALGAVRARERGADVLAAATDACALLAGARPTAINLAWGAQRALAAAPDGAAAVVAAALALRDADIAANRAIGRRGADLLDGARRVLTHCNTGALAAVEIGTAVGVIAELHRRRPLTMVYATETRPLLQGSRLTAWELGKAGLPHRILVDGAAAGLILAGEVDAVVVGADRIAANGDTANKVGTVAHALAAARAGIPFVVAAPEATFAATTYTGAEIPIEERHEDEVLFVGSRRVAPPGTRARNPGFDVTPADLITAVVTERRVLPLGRAVAGAAAR</sequence>